<evidence type="ECO:0000313" key="2">
    <source>
        <dbReference type="EMBL" id="GAA2222505.1"/>
    </source>
</evidence>
<evidence type="ECO:0000256" key="1">
    <source>
        <dbReference type="SAM" id="MobiDB-lite"/>
    </source>
</evidence>
<sequence>MVKGPDRLLDLREAGPGARRTRRGPSTTHPSPPTPSGGANVLSRPASHRRAAQPSQGAEPSRSQQPEGMAPPTEQPHVVVHAPALDGSRRVTLGEEPLGVATHTDDVAEILRLADLYVTDVAESDLVEWQGGGPDDWPGLSEHHEA</sequence>
<gene>
    <name evidence="2" type="ORF">GCM10010104_11450</name>
</gene>
<feature type="compositionally biased region" description="Basic and acidic residues" evidence="1">
    <location>
        <begin position="1"/>
        <end position="13"/>
    </location>
</feature>
<feature type="compositionally biased region" description="Polar residues" evidence="1">
    <location>
        <begin position="53"/>
        <end position="66"/>
    </location>
</feature>
<feature type="region of interest" description="Disordered" evidence="1">
    <location>
        <begin position="1"/>
        <end position="79"/>
    </location>
</feature>
<feature type="compositionally biased region" description="Low complexity" evidence="1">
    <location>
        <begin position="14"/>
        <end position="29"/>
    </location>
</feature>
<dbReference type="Proteomes" id="UP001501474">
    <property type="component" value="Unassembled WGS sequence"/>
</dbReference>
<keyword evidence="3" id="KW-1185">Reference proteome</keyword>
<comment type="caution">
    <text evidence="2">The sequence shown here is derived from an EMBL/GenBank/DDBJ whole genome shotgun (WGS) entry which is preliminary data.</text>
</comment>
<name>A0ABP5Q174_9ACTN</name>
<dbReference type="EMBL" id="BAAART010000025">
    <property type="protein sequence ID" value="GAA2222505.1"/>
    <property type="molecule type" value="Genomic_DNA"/>
</dbReference>
<organism evidence="2 3">
    <name type="scientific">Streptomyces indiaensis</name>
    <dbReference type="NCBI Taxonomy" id="284033"/>
    <lineage>
        <taxon>Bacteria</taxon>
        <taxon>Bacillati</taxon>
        <taxon>Actinomycetota</taxon>
        <taxon>Actinomycetes</taxon>
        <taxon>Kitasatosporales</taxon>
        <taxon>Streptomycetaceae</taxon>
        <taxon>Streptomyces</taxon>
    </lineage>
</organism>
<evidence type="ECO:0000313" key="3">
    <source>
        <dbReference type="Proteomes" id="UP001501474"/>
    </source>
</evidence>
<protein>
    <submittedName>
        <fullName evidence="2">Uncharacterized protein</fullName>
    </submittedName>
</protein>
<reference evidence="3" key="1">
    <citation type="journal article" date="2019" name="Int. J. Syst. Evol. Microbiol.">
        <title>The Global Catalogue of Microorganisms (GCM) 10K type strain sequencing project: providing services to taxonomists for standard genome sequencing and annotation.</title>
        <authorList>
            <consortium name="The Broad Institute Genomics Platform"/>
            <consortium name="The Broad Institute Genome Sequencing Center for Infectious Disease"/>
            <person name="Wu L."/>
            <person name="Ma J."/>
        </authorList>
    </citation>
    <scope>NUCLEOTIDE SEQUENCE [LARGE SCALE GENOMIC DNA]</scope>
    <source>
        <strain evidence="3">JCM 3053</strain>
    </source>
</reference>
<accession>A0ABP5Q174</accession>
<proteinExistence type="predicted"/>